<accession>A0A917Q5I8</accession>
<reference evidence="1 2" key="1">
    <citation type="journal article" date="2014" name="Int. J. Syst. Evol. Microbiol.">
        <title>Complete genome sequence of Corynebacterium casei LMG S-19264T (=DSM 44701T), isolated from a smear-ripened cheese.</title>
        <authorList>
            <consortium name="US DOE Joint Genome Institute (JGI-PGF)"/>
            <person name="Walter F."/>
            <person name="Albersmeier A."/>
            <person name="Kalinowski J."/>
            <person name="Ruckert C."/>
        </authorList>
    </citation>
    <scope>NUCLEOTIDE SEQUENCE [LARGE SCALE GENOMIC DNA]</scope>
    <source>
        <strain evidence="1 2">CGMCC 1.9161</strain>
    </source>
</reference>
<dbReference type="Pfam" id="PF10098">
    <property type="entry name" value="DUF2336"/>
    <property type="match status" value="1"/>
</dbReference>
<gene>
    <name evidence="1" type="ORF">GCM10011322_10160</name>
</gene>
<dbReference type="RefSeq" id="WP_188910295.1">
    <property type="nucleotide sequence ID" value="NZ_BMMF01000003.1"/>
</dbReference>
<organism evidence="1 2">
    <name type="scientific">Salinarimonas ramus</name>
    <dbReference type="NCBI Taxonomy" id="690164"/>
    <lineage>
        <taxon>Bacteria</taxon>
        <taxon>Pseudomonadati</taxon>
        <taxon>Pseudomonadota</taxon>
        <taxon>Alphaproteobacteria</taxon>
        <taxon>Hyphomicrobiales</taxon>
        <taxon>Salinarimonadaceae</taxon>
        <taxon>Salinarimonas</taxon>
    </lineage>
</organism>
<dbReference type="InterPro" id="IPR019285">
    <property type="entry name" value="DUF2336"/>
</dbReference>
<dbReference type="Proteomes" id="UP000600449">
    <property type="component" value="Unassembled WGS sequence"/>
</dbReference>
<evidence type="ECO:0000313" key="2">
    <source>
        <dbReference type="Proteomes" id="UP000600449"/>
    </source>
</evidence>
<evidence type="ECO:0000313" key="1">
    <source>
        <dbReference type="EMBL" id="GGK25551.1"/>
    </source>
</evidence>
<evidence type="ECO:0008006" key="3">
    <source>
        <dbReference type="Google" id="ProtNLM"/>
    </source>
</evidence>
<dbReference type="AlphaFoldDB" id="A0A917Q5I8"/>
<proteinExistence type="predicted"/>
<sequence>MSVDRTTLADLDGALAARDTAERALAGERLAELFFERAPALSEEHVALFDDVLEKLVGDLTFRARVALSERFADCPNAPRKVTFLFGTDDEIRVAGPVLERSSRLDVDALLAIARAKGQDHLCAIAKRAHVPESVTDVLLDRGGRRVVATAAGNPGATFSPDGTAILVARAQTDDALVRALASRDDAFAGRVATLVSKARARVRETLSRETGADPELIEALVSRIGGEIAEKGDKRTLLGQFTDAMTSVQERAGDTGLAELDALGALLDGKIAETLCVMAVMQGVPVEFVARAYHASTYAPILVIARACDFRWKTVHHLLHAKLGRALPDVLAEDARSTFERLGPATARRVLRAAVAKERSRG</sequence>
<protein>
    <recommendedName>
        <fullName evidence="3">DUF2336 domain-containing protein</fullName>
    </recommendedName>
</protein>
<keyword evidence="2" id="KW-1185">Reference proteome</keyword>
<name>A0A917Q5I8_9HYPH</name>
<dbReference type="EMBL" id="BMMF01000003">
    <property type="protein sequence ID" value="GGK25551.1"/>
    <property type="molecule type" value="Genomic_DNA"/>
</dbReference>
<comment type="caution">
    <text evidence="1">The sequence shown here is derived from an EMBL/GenBank/DDBJ whole genome shotgun (WGS) entry which is preliminary data.</text>
</comment>